<dbReference type="HOGENOM" id="CLU_085376_1_4_6"/>
<dbReference type="Gene3D" id="1.10.260.40">
    <property type="entry name" value="lambda repressor-like DNA-binding domains"/>
    <property type="match status" value="1"/>
</dbReference>
<name>Q21KB3_SACD2</name>
<dbReference type="SUPFAM" id="SSF51182">
    <property type="entry name" value="RmlC-like cupins"/>
    <property type="match status" value="1"/>
</dbReference>
<dbReference type="InterPro" id="IPR001387">
    <property type="entry name" value="Cro/C1-type_HTH"/>
</dbReference>
<dbReference type="STRING" id="203122.Sde_1604"/>
<keyword evidence="1" id="KW-0238">DNA-binding</keyword>
<dbReference type="InterPro" id="IPR013096">
    <property type="entry name" value="Cupin_2"/>
</dbReference>
<organism evidence="3 4">
    <name type="scientific">Saccharophagus degradans (strain 2-40 / ATCC 43961 / DSM 17024)</name>
    <dbReference type="NCBI Taxonomy" id="203122"/>
    <lineage>
        <taxon>Bacteria</taxon>
        <taxon>Pseudomonadati</taxon>
        <taxon>Pseudomonadota</taxon>
        <taxon>Gammaproteobacteria</taxon>
        <taxon>Cellvibrionales</taxon>
        <taxon>Cellvibrionaceae</taxon>
        <taxon>Saccharophagus</taxon>
    </lineage>
</organism>
<dbReference type="GO" id="GO:0005829">
    <property type="term" value="C:cytosol"/>
    <property type="evidence" value="ECO:0007669"/>
    <property type="project" value="TreeGrafter"/>
</dbReference>
<reference evidence="3 4" key="1">
    <citation type="journal article" date="2008" name="PLoS Genet.">
        <title>Complete genome sequence of the complex carbohydrate-degrading marine bacterium, Saccharophagus degradans strain 2-40 T.</title>
        <authorList>
            <person name="Weiner R.M."/>
            <person name="Taylor L.E.II."/>
            <person name="Henrissat B."/>
            <person name="Hauser L."/>
            <person name="Land M."/>
            <person name="Coutinho P.M."/>
            <person name="Rancurel C."/>
            <person name="Saunders E.H."/>
            <person name="Longmire A.G."/>
            <person name="Zhang H."/>
            <person name="Bayer E.A."/>
            <person name="Gilbert H.J."/>
            <person name="Larimer F."/>
            <person name="Zhulin I.B."/>
            <person name="Ekborg N.A."/>
            <person name="Lamed R."/>
            <person name="Richardson P.M."/>
            <person name="Borovok I."/>
            <person name="Hutcheson S."/>
        </authorList>
    </citation>
    <scope>NUCLEOTIDE SEQUENCE [LARGE SCALE GENOMIC DNA]</scope>
    <source>
        <strain evidence="4">2-40 / ATCC 43961 / DSM 17024</strain>
    </source>
</reference>
<dbReference type="InterPro" id="IPR011051">
    <property type="entry name" value="RmlC_Cupin_sf"/>
</dbReference>
<evidence type="ECO:0000313" key="3">
    <source>
        <dbReference type="EMBL" id="ABD80866.1"/>
    </source>
</evidence>
<dbReference type="PANTHER" id="PTHR46797">
    <property type="entry name" value="HTH-TYPE TRANSCRIPTIONAL REGULATOR"/>
    <property type="match status" value="1"/>
</dbReference>
<dbReference type="Pfam" id="PF07883">
    <property type="entry name" value="Cupin_2"/>
    <property type="match status" value="1"/>
</dbReference>
<dbReference type="InterPro" id="IPR010982">
    <property type="entry name" value="Lambda_DNA-bd_dom_sf"/>
</dbReference>
<protein>
    <recommendedName>
        <fullName evidence="2">HTH cro/C1-type domain-containing protein</fullName>
    </recommendedName>
</protein>
<feature type="domain" description="HTH cro/C1-type" evidence="2">
    <location>
        <begin position="5"/>
        <end position="59"/>
    </location>
</feature>
<dbReference type="InterPro" id="IPR050807">
    <property type="entry name" value="TransReg_Diox_bact_type"/>
</dbReference>
<dbReference type="GO" id="GO:0003677">
    <property type="term" value="F:DNA binding"/>
    <property type="evidence" value="ECO:0007669"/>
    <property type="project" value="UniProtKB-KW"/>
</dbReference>
<dbReference type="GO" id="GO:0003700">
    <property type="term" value="F:DNA-binding transcription factor activity"/>
    <property type="evidence" value="ECO:0007669"/>
    <property type="project" value="TreeGrafter"/>
</dbReference>
<gene>
    <name evidence="3" type="ordered locus">Sde_1604</name>
</gene>
<dbReference type="PROSITE" id="PS50943">
    <property type="entry name" value="HTH_CROC1"/>
    <property type="match status" value="1"/>
</dbReference>
<accession>Q21KB3</accession>
<dbReference type="Proteomes" id="UP000001947">
    <property type="component" value="Chromosome"/>
</dbReference>
<keyword evidence="4" id="KW-1185">Reference proteome</keyword>
<sequence length="175" mass="19104">MGRKLMRLRQDRGLSQRELARRAEMTNSTLSMIEQGKVSPSVASLERILSAIPISLEAFFSNSTAQVGVYKEQELARVDLPGSTILMLGLSETTLAGCYLAKQVIQPGASVTINWLRRSGVIAAMVAKGEVKVTIDADVHLLREGDCLHFNLRRSHSILNPGTMPAELICSSLPE</sequence>
<dbReference type="InterPro" id="IPR014710">
    <property type="entry name" value="RmlC-like_jellyroll"/>
</dbReference>
<dbReference type="CDD" id="cd02209">
    <property type="entry name" value="cupin_XRE_C"/>
    <property type="match status" value="1"/>
</dbReference>
<dbReference type="KEGG" id="sde:Sde_1604"/>
<dbReference type="AlphaFoldDB" id="Q21KB3"/>
<evidence type="ECO:0000313" key="4">
    <source>
        <dbReference type="Proteomes" id="UP000001947"/>
    </source>
</evidence>
<evidence type="ECO:0000256" key="1">
    <source>
        <dbReference type="ARBA" id="ARBA00023125"/>
    </source>
</evidence>
<dbReference type="CDD" id="cd00093">
    <property type="entry name" value="HTH_XRE"/>
    <property type="match status" value="1"/>
</dbReference>
<dbReference type="PANTHER" id="PTHR46797:SF11">
    <property type="entry name" value="HTH-TYPE TRANSCRIPTIONAL REGULATOR PUUR"/>
    <property type="match status" value="1"/>
</dbReference>
<dbReference type="eggNOG" id="COG1917">
    <property type="taxonomic scope" value="Bacteria"/>
</dbReference>
<evidence type="ECO:0000259" key="2">
    <source>
        <dbReference type="PROSITE" id="PS50943"/>
    </source>
</evidence>
<dbReference type="SMART" id="SM00530">
    <property type="entry name" value="HTH_XRE"/>
    <property type="match status" value="1"/>
</dbReference>
<dbReference type="Pfam" id="PF01381">
    <property type="entry name" value="HTH_3"/>
    <property type="match status" value="1"/>
</dbReference>
<dbReference type="Gene3D" id="2.60.120.10">
    <property type="entry name" value="Jelly Rolls"/>
    <property type="match status" value="1"/>
</dbReference>
<dbReference type="SUPFAM" id="SSF47413">
    <property type="entry name" value="lambda repressor-like DNA-binding domains"/>
    <property type="match status" value="1"/>
</dbReference>
<dbReference type="eggNOG" id="COG1396">
    <property type="taxonomic scope" value="Bacteria"/>
</dbReference>
<proteinExistence type="predicted"/>
<dbReference type="EMBL" id="CP000282">
    <property type="protein sequence ID" value="ABD80866.1"/>
    <property type="molecule type" value="Genomic_DNA"/>
</dbReference>